<dbReference type="OrthoDB" id="3775071at2759"/>
<evidence type="ECO:0000313" key="1">
    <source>
        <dbReference type="EMBL" id="ORY06387.1"/>
    </source>
</evidence>
<comment type="caution">
    <text evidence="1">The sequence shown here is derived from an EMBL/GenBank/DDBJ whole genome shotgun (WGS) entry which is preliminary data.</text>
</comment>
<dbReference type="AlphaFoldDB" id="A0A1Y1Z8P8"/>
<sequence length="218" mass="24258">MYTGPDGTNRYTYDFQWSHPELMSWLKPLSKCVGSHIAIGPHRTFYACVPCDTAGGILYSPTIPATLKTLLDSSSSVPHRRFTAHVCLGFGGAWFVIWPNGDVAYDLAGQFTGLEIVLKKLPERCITYLALNPYAPEHYFLVTEDGTVIFSLPEEWAAGIEMDIVAWQNRYRNIRRSTIWGGKADSETTLGGGGMVIPVRGQVKKEKDLPPPYEGKNK</sequence>
<dbReference type="EMBL" id="MCFA01000117">
    <property type="protein sequence ID" value="ORY06387.1"/>
    <property type="molecule type" value="Genomic_DNA"/>
</dbReference>
<organism evidence="1 2">
    <name type="scientific">Clohesyomyces aquaticus</name>
    <dbReference type="NCBI Taxonomy" id="1231657"/>
    <lineage>
        <taxon>Eukaryota</taxon>
        <taxon>Fungi</taxon>
        <taxon>Dikarya</taxon>
        <taxon>Ascomycota</taxon>
        <taxon>Pezizomycotina</taxon>
        <taxon>Dothideomycetes</taxon>
        <taxon>Pleosporomycetidae</taxon>
        <taxon>Pleosporales</taxon>
        <taxon>Lindgomycetaceae</taxon>
        <taxon>Clohesyomyces</taxon>
    </lineage>
</organism>
<dbReference type="STRING" id="1231657.A0A1Y1Z8P8"/>
<proteinExistence type="predicted"/>
<gene>
    <name evidence="1" type="ORF">BCR34DRAFT_34738</name>
</gene>
<keyword evidence="2" id="KW-1185">Reference proteome</keyword>
<evidence type="ECO:0000313" key="2">
    <source>
        <dbReference type="Proteomes" id="UP000193144"/>
    </source>
</evidence>
<name>A0A1Y1Z8P8_9PLEO</name>
<reference evidence="1 2" key="1">
    <citation type="submission" date="2016-07" db="EMBL/GenBank/DDBJ databases">
        <title>Pervasive Adenine N6-methylation of Active Genes in Fungi.</title>
        <authorList>
            <consortium name="DOE Joint Genome Institute"/>
            <person name="Mondo S.J."/>
            <person name="Dannebaum R.O."/>
            <person name="Kuo R.C."/>
            <person name="Labutti K."/>
            <person name="Haridas S."/>
            <person name="Kuo A."/>
            <person name="Salamov A."/>
            <person name="Ahrendt S.R."/>
            <person name="Lipzen A."/>
            <person name="Sullivan W."/>
            <person name="Andreopoulos W.B."/>
            <person name="Clum A."/>
            <person name="Lindquist E."/>
            <person name="Daum C."/>
            <person name="Ramamoorthy G.K."/>
            <person name="Gryganskyi A."/>
            <person name="Culley D."/>
            <person name="Magnuson J.K."/>
            <person name="James T.Y."/>
            <person name="O'Malley M.A."/>
            <person name="Stajich J.E."/>
            <person name="Spatafora J.W."/>
            <person name="Visel A."/>
            <person name="Grigoriev I.V."/>
        </authorList>
    </citation>
    <scope>NUCLEOTIDE SEQUENCE [LARGE SCALE GENOMIC DNA]</scope>
    <source>
        <strain evidence="1 2">CBS 115471</strain>
    </source>
</reference>
<dbReference type="Proteomes" id="UP000193144">
    <property type="component" value="Unassembled WGS sequence"/>
</dbReference>
<accession>A0A1Y1Z8P8</accession>
<protein>
    <submittedName>
        <fullName evidence="1">Uncharacterized protein</fullName>
    </submittedName>
</protein>